<proteinExistence type="inferred from homology"/>
<protein>
    <recommendedName>
        <fullName evidence="6">FAD dependent oxidoreductase domain-containing protein</fullName>
    </recommendedName>
</protein>
<evidence type="ECO:0000256" key="2">
    <source>
        <dbReference type="ARBA" id="ARBA00007330"/>
    </source>
</evidence>
<evidence type="ECO:0000313" key="8">
    <source>
        <dbReference type="Proteomes" id="UP000189670"/>
    </source>
</evidence>
<accession>A0A1V1PCX5</accession>
<comment type="similarity">
    <text evidence="2">Belongs to the FAD-dependent glycerol-3-phosphate dehydrogenase family.</text>
</comment>
<sequence>MNLQTDWDLIVIGGGITGSGIFREAARMNLSVLLIEQKDFAWGTSSRSSKLVHGGLRYLKEGRILLTRHSVVERERLISEAPGLVDPLGFLMPIYSDHGASRWLIKIGLSVYDLLAWKKQHQYFSRDLFYKRSLIFGKPICWGAFDLWMLRSMMRVWF</sequence>
<evidence type="ECO:0000256" key="5">
    <source>
        <dbReference type="ARBA" id="ARBA00023002"/>
    </source>
</evidence>
<dbReference type="EMBL" id="ATBP01000127">
    <property type="protein sequence ID" value="ETR72638.1"/>
    <property type="molecule type" value="Genomic_DNA"/>
</dbReference>
<reference evidence="8" key="1">
    <citation type="submission" date="2012-11" db="EMBL/GenBank/DDBJ databases">
        <authorList>
            <person name="Lucero-Rivera Y.E."/>
            <person name="Tovar-Ramirez D."/>
        </authorList>
    </citation>
    <scope>NUCLEOTIDE SEQUENCE [LARGE SCALE GENOMIC DNA]</scope>
    <source>
        <strain evidence="8">Araruama</strain>
    </source>
</reference>
<evidence type="ECO:0000256" key="3">
    <source>
        <dbReference type="ARBA" id="ARBA00022630"/>
    </source>
</evidence>
<dbReference type="AlphaFoldDB" id="A0A1V1PCX5"/>
<keyword evidence="5" id="KW-0560">Oxidoreductase</keyword>
<keyword evidence="4" id="KW-0274">FAD</keyword>
<dbReference type="PANTHER" id="PTHR11985">
    <property type="entry name" value="GLYCEROL-3-PHOSPHATE DEHYDROGENASE"/>
    <property type="match status" value="1"/>
</dbReference>
<feature type="domain" description="FAD dependent oxidoreductase" evidence="6">
    <location>
        <begin position="8"/>
        <end position="109"/>
    </location>
</feature>
<comment type="caution">
    <text evidence="7">The sequence shown here is derived from an EMBL/GenBank/DDBJ whole genome shotgun (WGS) entry which is preliminary data.</text>
</comment>
<dbReference type="Gene3D" id="3.50.50.60">
    <property type="entry name" value="FAD/NAD(P)-binding domain"/>
    <property type="match status" value="1"/>
</dbReference>
<dbReference type="Proteomes" id="UP000189670">
    <property type="component" value="Unassembled WGS sequence"/>
</dbReference>
<evidence type="ECO:0000256" key="1">
    <source>
        <dbReference type="ARBA" id="ARBA00001974"/>
    </source>
</evidence>
<dbReference type="GO" id="GO:0046168">
    <property type="term" value="P:glycerol-3-phosphate catabolic process"/>
    <property type="evidence" value="ECO:0007669"/>
    <property type="project" value="TreeGrafter"/>
</dbReference>
<dbReference type="Pfam" id="PF01266">
    <property type="entry name" value="DAO"/>
    <property type="match status" value="1"/>
</dbReference>
<organism evidence="7 8">
    <name type="scientific">Candidatus Magnetoglobus multicellularis str. Araruama</name>
    <dbReference type="NCBI Taxonomy" id="890399"/>
    <lineage>
        <taxon>Bacteria</taxon>
        <taxon>Pseudomonadati</taxon>
        <taxon>Thermodesulfobacteriota</taxon>
        <taxon>Desulfobacteria</taxon>
        <taxon>Desulfobacterales</taxon>
        <taxon>Desulfobacteraceae</taxon>
        <taxon>Candidatus Magnetoglobus</taxon>
    </lineage>
</organism>
<dbReference type="InterPro" id="IPR006076">
    <property type="entry name" value="FAD-dep_OxRdtase"/>
</dbReference>
<evidence type="ECO:0000313" key="7">
    <source>
        <dbReference type="EMBL" id="ETR72638.1"/>
    </source>
</evidence>
<dbReference type="PANTHER" id="PTHR11985:SF35">
    <property type="entry name" value="ANAEROBIC GLYCEROL-3-PHOSPHATE DEHYDROGENASE SUBUNIT A"/>
    <property type="match status" value="1"/>
</dbReference>
<evidence type="ECO:0000259" key="6">
    <source>
        <dbReference type="Pfam" id="PF01266"/>
    </source>
</evidence>
<dbReference type="GO" id="GO:0004368">
    <property type="term" value="F:glycerol-3-phosphate dehydrogenase (quinone) activity"/>
    <property type="evidence" value="ECO:0007669"/>
    <property type="project" value="InterPro"/>
</dbReference>
<comment type="cofactor">
    <cofactor evidence="1">
        <name>FAD</name>
        <dbReference type="ChEBI" id="CHEBI:57692"/>
    </cofactor>
</comment>
<dbReference type="Gene3D" id="3.30.9.10">
    <property type="entry name" value="D-Amino Acid Oxidase, subunit A, domain 2"/>
    <property type="match status" value="1"/>
</dbReference>
<evidence type="ECO:0000256" key="4">
    <source>
        <dbReference type="ARBA" id="ARBA00022827"/>
    </source>
</evidence>
<dbReference type="PRINTS" id="PR01001">
    <property type="entry name" value="FADG3PDH"/>
</dbReference>
<dbReference type="SUPFAM" id="SSF51905">
    <property type="entry name" value="FAD/NAD(P)-binding domain"/>
    <property type="match status" value="1"/>
</dbReference>
<name>A0A1V1PCX5_9BACT</name>
<gene>
    <name evidence="7" type="ORF">OMM_01559</name>
</gene>
<dbReference type="InterPro" id="IPR036188">
    <property type="entry name" value="FAD/NAD-bd_sf"/>
</dbReference>
<dbReference type="InterPro" id="IPR000447">
    <property type="entry name" value="G3P_DH_FAD-dep"/>
</dbReference>
<keyword evidence="3" id="KW-0285">Flavoprotein</keyword>